<evidence type="ECO:0000256" key="5">
    <source>
        <dbReference type="SAM" id="MobiDB-lite"/>
    </source>
</evidence>
<dbReference type="PATRIC" id="fig|883169.3.peg.941"/>
<evidence type="ECO:0000256" key="4">
    <source>
        <dbReference type="NCBIfam" id="TIGR03445"/>
    </source>
</evidence>
<dbReference type="Proteomes" id="UP000011016">
    <property type="component" value="Unassembled WGS sequence"/>
</dbReference>
<evidence type="ECO:0000313" key="9">
    <source>
        <dbReference type="Proteomes" id="UP000011016"/>
    </source>
</evidence>
<dbReference type="Pfam" id="PF02585">
    <property type="entry name" value="PIG-L"/>
    <property type="match status" value="1"/>
</dbReference>
<evidence type="ECO:0000256" key="1">
    <source>
        <dbReference type="ARBA" id="ARBA00022723"/>
    </source>
</evidence>
<reference evidence="7 8" key="2">
    <citation type="submission" date="2012-08" db="EMBL/GenBank/DDBJ databases">
        <title>The Genome Sequence of Turicella otitidis ATCC 51513.</title>
        <authorList>
            <consortium name="The Broad Institute Genome Sequencing Platform"/>
            <person name="Earl A."/>
            <person name="Ward D."/>
            <person name="Feldgarden M."/>
            <person name="Gevers D."/>
            <person name="Huys G."/>
            <person name="Walker B."/>
            <person name="Young S.K."/>
            <person name="Zeng Q."/>
            <person name="Gargeya S."/>
            <person name="Fitzgerald M."/>
            <person name="Haas B."/>
            <person name="Abouelleil A."/>
            <person name="Alvarado L."/>
            <person name="Arachchi H.M."/>
            <person name="Berlin A.M."/>
            <person name="Chapman S.B."/>
            <person name="Goldberg J."/>
            <person name="Griggs A."/>
            <person name="Gujja S."/>
            <person name="Hansen M."/>
            <person name="Howarth C."/>
            <person name="Imamovic A."/>
            <person name="Larimer J."/>
            <person name="McCowen C."/>
            <person name="Montmayeur A."/>
            <person name="Murphy C."/>
            <person name="Neiman D."/>
            <person name="Pearson M."/>
            <person name="Priest M."/>
            <person name="Roberts A."/>
            <person name="Saif S."/>
            <person name="Shea T."/>
            <person name="Sisk P."/>
            <person name="Sykes S."/>
            <person name="Wortman J."/>
            <person name="Nusbaum C."/>
            <person name="Birren B."/>
        </authorList>
    </citation>
    <scope>NUCLEOTIDE SEQUENCE [LARGE SCALE GENOMIC DNA]</scope>
    <source>
        <strain evidence="7 8">ATCC 51513</strain>
    </source>
</reference>
<evidence type="ECO:0000313" key="7">
    <source>
        <dbReference type="EMBL" id="EJZ82096.1"/>
    </source>
</evidence>
<dbReference type="PANTHER" id="PTHR12993">
    <property type="entry name" value="N-ACETYLGLUCOSAMINYL-PHOSPHATIDYLINOSITOL DE-N-ACETYLASE-RELATED"/>
    <property type="match status" value="1"/>
</dbReference>
<organism evidence="6 9">
    <name type="scientific">Corynebacterium otitidis ATCC 51513</name>
    <dbReference type="NCBI Taxonomy" id="883169"/>
    <lineage>
        <taxon>Bacteria</taxon>
        <taxon>Bacillati</taxon>
        <taxon>Actinomycetota</taxon>
        <taxon>Actinomycetes</taxon>
        <taxon>Mycobacteriales</taxon>
        <taxon>Corynebacteriaceae</taxon>
        <taxon>Corynebacterium</taxon>
    </lineage>
</organism>
<accession>I7LBQ8</accession>
<dbReference type="AlphaFoldDB" id="I7LBQ8"/>
<keyword evidence="2" id="KW-0378">Hydrolase</keyword>
<keyword evidence="1" id="KW-0479">Metal-binding</keyword>
<dbReference type="InterPro" id="IPR003737">
    <property type="entry name" value="GlcNAc_PI_deacetylase-related"/>
</dbReference>
<protein>
    <recommendedName>
        <fullName evidence="4">N-acetyl-1-D-myo-inositol-2-amino-2-deoxy-alpha-D-glucopyranoside deacetylase</fullName>
        <ecNumber evidence="4">3.5.1.103</ecNumber>
    </recommendedName>
</protein>
<sequence>MSASDDSATPAPASPDARLEGLKVVAVHAHPDDEALAGGGLLAHLARRGAEVTVVTCTLGEQGEVIGEPYQNLVADRADQLGGFRIAELMASHEALGVKGRFLGAPGKYRDSGMAGDPASRDPRAFGNRYDEAAEDLKQLFEELEPDVVVTYDERGGYGHPDHVQIHRLVMAEVAERPVRRVLWTVRDRKSLDAGSAAIRTLPEGWRRPEDGELDAVDKPDLHVALDRQDVSRKIEALGCHPTQVWVADGRVSRTNPTPARAAINGDAAVGCYALSNLIAQPITAAEHVILGAGEPLPEDARDADGFGDPAAGLVPGGAGLP</sequence>
<evidence type="ECO:0000256" key="3">
    <source>
        <dbReference type="ARBA" id="ARBA00022833"/>
    </source>
</evidence>
<keyword evidence="8" id="KW-1185">Reference proteome</keyword>
<dbReference type="HOGENOM" id="CLU_049311_2_1_11"/>
<dbReference type="NCBIfam" id="TIGR03445">
    <property type="entry name" value="mycothiol_MshB"/>
    <property type="match status" value="1"/>
</dbReference>
<dbReference type="PANTHER" id="PTHR12993:SF26">
    <property type="entry name" value="1D-MYO-INOSITOL 2-ACETAMIDO-2-DEOXY-ALPHA-D-GLUCOPYRANOSIDE DEACETYLASE"/>
    <property type="match status" value="1"/>
</dbReference>
<dbReference type="GO" id="GO:0046872">
    <property type="term" value="F:metal ion binding"/>
    <property type="evidence" value="ECO:0007669"/>
    <property type="project" value="UniProtKB-KW"/>
</dbReference>
<evidence type="ECO:0000313" key="8">
    <source>
        <dbReference type="Proteomes" id="UP000006078"/>
    </source>
</evidence>
<dbReference type="STRING" id="29321.AAV33_03065"/>
<feature type="region of interest" description="Disordered" evidence="5">
    <location>
        <begin position="296"/>
        <end position="322"/>
    </location>
</feature>
<comment type="caution">
    <text evidence="6">The sequence shown here is derived from an EMBL/GenBank/DDBJ whole genome shotgun (WGS) entry which is preliminary data.</text>
</comment>
<dbReference type="GO" id="GO:0035595">
    <property type="term" value="F:N-acetylglucosaminylinositol deacetylase activity"/>
    <property type="evidence" value="ECO:0007669"/>
    <property type="project" value="UniProtKB-EC"/>
</dbReference>
<dbReference type="Proteomes" id="UP000006078">
    <property type="component" value="Unassembled WGS sequence"/>
</dbReference>
<evidence type="ECO:0000313" key="6">
    <source>
        <dbReference type="EMBL" id="CCI83299.1"/>
    </source>
</evidence>
<dbReference type="GO" id="GO:0010125">
    <property type="term" value="P:mycothiol biosynthetic process"/>
    <property type="evidence" value="ECO:0007669"/>
    <property type="project" value="UniProtKB-UniRule"/>
</dbReference>
<name>I7LBQ8_9CORY</name>
<dbReference type="OrthoDB" id="158614at2"/>
<keyword evidence="3" id="KW-0862">Zinc</keyword>
<proteinExistence type="predicted"/>
<dbReference type="InterPro" id="IPR024078">
    <property type="entry name" value="LmbE-like_dom_sf"/>
</dbReference>
<gene>
    <name evidence="6" type="ORF">BN46_0562</name>
    <name evidence="7" type="ORF">HMPREF9719_00978</name>
</gene>
<dbReference type="eggNOG" id="COG2120">
    <property type="taxonomic scope" value="Bacteria"/>
</dbReference>
<reference evidence="6 9" key="1">
    <citation type="journal article" date="2012" name="J. Bacteriol.">
        <title>Draft Genome Sequence of Turicella otitidis ATCC 51513, Isolated from Middle Ear Fluid from a Child with Otitis Media.</title>
        <authorList>
            <person name="Brinkrolf K."/>
            <person name="Schneider J."/>
            <person name="Knecht M."/>
            <person name="Ruckert C."/>
            <person name="Tauch A."/>
        </authorList>
    </citation>
    <scope>NUCLEOTIDE SEQUENCE [LARGE SCALE GENOMIC DNA]</scope>
    <source>
        <strain evidence="6 9">ATCC 51513</strain>
    </source>
</reference>
<evidence type="ECO:0000256" key="2">
    <source>
        <dbReference type="ARBA" id="ARBA00022801"/>
    </source>
</evidence>
<dbReference type="RefSeq" id="WP_004600868.1">
    <property type="nucleotide sequence ID" value="NZ_HF541866.1"/>
</dbReference>
<dbReference type="EMBL" id="CAJZ01000087">
    <property type="protein sequence ID" value="CCI83299.1"/>
    <property type="molecule type" value="Genomic_DNA"/>
</dbReference>
<dbReference type="EC" id="3.5.1.103" evidence="4"/>
<dbReference type="SUPFAM" id="SSF102588">
    <property type="entry name" value="LmbE-like"/>
    <property type="match status" value="1"/>
</dbReference>
<dbReference type="Gene3D" id="3.40.50.10320">
    <property type="entry name" value="LmbE-like"/>
    <property type="match status" value="1"/>
</dbReference>
<dbReference type="EMBL" id="AHAE01000042">
    <property type="protein sequence ID" value="EJZ82096.1"/>
    <property type="molecule type" value="Genomic_DNA"/>
</dbReference>
<dbReference type="InterPro" id="IPR017810">
    <property type="entry name" value="Mycothiol_biosynthesis_MshB"/>
</dbReference>